<accession>A0AAD7IJZ6</accession>
<evidence type="ECO:0000313" key="2">
    <source>
        <dbReference type="Proteomes" id="UP001215280"/>
    </source>
</evidence>
<gene>
    <name evidence="1" type="ORF">DFH07DRAFT_979352</name>
</gene>
<organism evidence="1 2">
    <name type="scientific">Mycena maculata</name>
    <dbReference type="NCBI Taxonomy" id="230809"/>
    <lineage>
        <taxon>Eukaryota</taxon>
        <taxon>Fungi</taxon>
        <taxon>Dikarya</taxon>
        <taxon>Basidiomycota</taxon>
        <taxon>Agaricomycotina</taxon>
        <taxon>Agaricomycetes</taxon>
        <taxon>Agaricomycetidae</taxon>
        <taxon>Agaricales</taxon>
        <taxon>Marasmiineae</taxon>
        <taxon>Mycenaceae</taxon>
        <taxon>Mycena</taxon>
    </lineage>
</organism>
<protein>
    <submittedName>
        <fullName evidence="1">Uncharacterized protein</fullName>
    </submittedName>
</protein>
<sequence length="205" mass="23582">MPAVHSKTLASSNCTHQMNLVAKHRQAQKRAREYSLALRAAAADPLDKWLSNSRVFYFTPEVPITKANPQYEVLVNIWMSHQRGEVEGDYRDPDSFTMWMQVETPWAAGIGITRSPMVRLAHYLGSRDDGDAPAWLELIKGENYSFVQPREWMAKVLCGLSDLWAGDVVNVGTSVEVEVKAQCRKIRRQERLRKHYVVQNRLRWV</sequence>
<evidence type="ECO:0000313" key="1">
    <source>
        <dbReference type="EMBL" id="KAJ7743944.1"/>
    </source>
</evidence>
<proteinExistence type="predicted"/>
<dbReference type="EMBL" id="JARJLG010000110">
    <property type="protein sequence ID" value="KAJ7743944.1"/>
    <property type="molecule type" value="Genomic_DNA"/>
</dbReference>
<dbReference type="AlphaFoldDB" id="A0AAD7IJZ6"/>
<dbReference type="Proteomes" id="UP001215280">
    <property type="component" value="Unassembled WGS sequence"/>
</dbReference>
<comment type="caution">
    <text evidence="1">The sequence shown here is derived from an EMBL/GenBank/DDBJ whole genome shotgun (WGS) entry which is preliminary data.</text>
</comment>
<keyword evidence="2" id="KW-1185">Reference proteome</keyword>
<name>A0AAD7IJZ6_9AGAR</name>
<reference evidence="1" key="1">
    <citation type="submission" date="2023-03" db="EMBL/GenBank/DDBJ databases">
        <title>Massive genome expansion in bonnet fungi (Mycena s.s.) driven by repeated elements and novel gene families across ecological guilds.</title>
        <authorList>
            <consortium name="Lawrence Berkeley National Laboratory"/>
            <person name="Harder C.B."/>
            <person name="Miyauchi S."/>
            <person name="Viragh M."/>
            <person name="Kuo A."/>
            <person name="Thoen E."/>
            <person name="Andreopoulos B."/>
            <person name="Lu D."/>
            <person name="Skrede I."/>
            <person name="Drula E."/>
            <person name="Henrissat B."/>
            <person name="Morin E."/>
            <person name="Kohler A."/>
            <person name="Barry K."/>
            <person name="LaButti K."/>
            <person name="Morin E."/>
            <person name="Salamov A."/>
            <person name="Lipzen A."/>
            <person name="Mereny Z."/>
            <person name="Hegedus B."/>
            <person name="Baldrian P."/>
            <person name="Stursova M."/>
            <person name="Weitz H."/>
            <person name="Taylor A."/>
            <person name="Grigoriev I.V."/>
            <person name="Nagy L.G."/>
            <person name="Martin F."/>
            <person name="Kauserud H."/>
        </authorList>
    </citation>
    <scope>NUCLEOTIDE SEQUENCE</scope>
    <source>
        <strain evidence="1">CBHHK188m</strain>
    </source>
</reference>